<dbReference type="GO" id="GO:0016020">
    <property type="term" value="C:membrane"/>
    <property type="evidence" value="ECO:0007669"/>
    <property type="project" value="TreeGrafter"/>
</dbReference>
<keyword evidence="3" id="KW-0645">Protease</keyword>
<evidence type="ECO:0000256" key="5">
    <source>
        <dbReference type="ARBA" id="ARBA00022801"/>
    </source>
</evidence>
<sequence>MAMPGALADTPGSTPPARVQRRGEERDNDSHAEASEEGGYDRPDQVFDLSMDEFDDNDVLLDWEVYAGMRRYKCCGWDVTWLAKRALPPGVRPRLYRLAIQTDLKPSHAVNGSVEIELDVEQPMHCVVLHASDMDITHAALLEPEHTHGTWTASKDREQLTVTFPRPLPQPRATIALHFNYTLSESLDGFYHSNYTDPNGVNHMLAGTQFQSQSARRAFPCFDEPALKAEFEVEFVSPPGVAALSNTREVGEPAAAPGGLVRHKYERTPAMSTYLVALVAGNLTSVNRSLPHPDGGEARLVRVWGTPDRGPELGLALNMSAAVLPAYEAMTGVPFALPKLDLVALPNFQGGGMENWGLILFPETSLLAGNASGIQQRRDVGEVVAHELAHMWFGDLVTMGAWGELWLNEGFATYFEALGATAAAPDLPYLDGFAADTASVGLTADARNESTHALSQLSGVDTSDEIEALFDAVTYQKGAAVLRMLRAYLTRNAAAPPLMRRSLSQAHAVKLGSPAGDAFLKGVGAYLRGHEFGSVTAKDLWAALSQACGHNVSGWMQQWTYAPGFPVLNATLGADGKLVHVTQAPFTVAGVQRCGKGPGERPPWWVPLAVTTAGAPDKRAWYVVEECQPAAKVASLAEGEWVKLNSHQTGAFRVAYSAELWARLAAAAAISPRKAPAPKQAGVPGLPPADMAGLLDDAWALALAGGAPVAAFLNLTRALGQRKQLEYAPWAVAAPLLLRVRALLTAGPAPSGCAAAWRDYVRNNVTMPWVGGERLATGAALRLGLSPGELEGAPGGARLARPLVLGTAGEFGHGSIEAEAAVLLKAAANGGAVDADVREVAYSLAVARGGASAYEAMYSLYKSASAADEQARALKALAFAELPELVQRTIQLALGPDVAADDAPDLLRNVARRGGAQLDAAWAFLREHWRQLAEKLGGLQYAGRELGELLQGIGELLTSEDALGQVDALFEDFGDALTEDRYARAAKQGIRVNAAWLQRFAPALCAWLGVA</sequence>
<evidence type="ECO:0000256" key="11">
    <source>
        <dbReference type="PIRSR" id="PIRSR634016-3"/>
    </source>
</evidence>
<dbReference type="GO" id="GO:0005615">
    <property type="term" value="C:extracellular space"/>
    <property type="evidence" value="ECO:0007669"/>
    <property type="project" value="TreeGrafter"/>
</dbReference>
<keyword evidence="5" id="KW-0378">Hydrolase</keyword>
<feature type="binding site" evidence="11">
    <location>
        <position position="390"/>
    </location>
    <ligand>
        <name>Zn(2+)</name>
        <dbReference type="ChEBI" id="CHEBI:29105"/>
        <note>catalytic</note>
    </ligand>
</feature>
<feature type="compositionally biased region" description="Basic and acidic residues" evidence="13">
    <location>
        <begin position="21"/>
        <end position="45"/>
    </location>
</feature>
<dbReference type="InterPro" id="IPR024571">
    <property type="entry name" value="ERAP1-like_C_dom"/>
</dbReference>
<dbReference type="AlphaFoldDB" id="A0AAW1R437"/>
<evidence type="ECO:0000313" key="17">
    <source>
        <dbReference type="EMBL" id="KAK9828032.1"/>
    </source>
</evidence>
<accession>A0AAW1R437</accession>
<dbReference type="PANTHER" id="PTHR11533">
    <property type="entry name" value="PROTEASE M1 ZINC METALLOPROTEASE"/>
    <property type="match status" value="1"/>
</dbReference>
<dbReference type="GO" id="GO:0008270">
    <property type="term" value="F:zinc ion binding"/>
    <property type="evidence" value="ECO:0007669"/>
    <property type="project" value="InterPro"/>
</dbReference>
<evidence type="ECO:0000256" key="8">
    <source>
        <dbReference type="ARBA" id="ARBA00023049"/>
    </source>
</evidence>
<name>A0AAW1R437_9CHLO</name>
<feature type="site" description="Transition state stabilizer" evidence="12">
    <location>
        <position position="475"/>
    </location>
</feature>
<dbReference type="InterPro" id="IPR014782">
    <property type="entry name" value="Peptidase_M1_dom"/>
</dbReference>
<comment type="cofactor">
    <cofactor evidence="11">
        <name>Zn(2+)</name>
        <dbReference type="ChEBI" id="CHEBI:29105"/>
    </cofactor>
    <text evidence="11">Binds 1 zinc ion per subunit.</text>
</comment>
<evidence type="ECO:0000256" key="10">
    <source>
        <dbReference type="PIRSR" id="PIRSR634016-1"/>
    </source>
</evidence>
<dbReference type="PANTHER" id="PTHR11533:SF299">
    <property type="entry name" value="AMINOPEPTIDASE"/>
    <property type="match status" value="1"/>
</dbReference>
<dbReference type="SUPFAM" id="SSF63737">
    <property type="entry name" value="Leukotriene A4 hydrolase N-terminal domain"/>
    <property type="match status" value="1"/>
</dbReference>
<dbReference type="Proteomes" id="UP001445335">
    <property type="component" value="Unassembled WGS sequence"/>
</dbReference>
<feature type="domain" description="ERAP1-like C-terminal" evidence="15">
    <location>
        <begin position="641"/>
        <end position="989"/>
    </location>
</feature>
<comment type="subcellular location">
    <subcellularLocation>
        <location evidence="1">Microsome membrane</location>
        <topology evidence="1">Peripheral membrane protein</topology>
    </subcellularLocation>
</comment>
<reference evidence="17 18" key="1">
    <citation type="journal article" date="2024" name="Nat. Commun.">
        <title>Phylogenomics reveals the evolutionary origins of lichenization in chlorophyte algae.</title>
        <authorList>
            <person name="Puginier C."/>
            <person name="Libourel C."/>
            <person name="Otte J."/>
            <person name="Skaloud P."/>
            <person name="Haon M."/>
            <person name="Grisel S."/>
            <person name="Petersen M."/>
            <person name="Berrin J.G."/>
            <person name="Delaux P.M."/>
            <person name="Dal Grande F."/>
            <person name="Keller J."/>
        </authorList>
    </citation>
    <scope>NUCLEOTIDE SEQUENCE [LARGE SCALE GENOMIC DNA]</scope>
    <source>
        <strain evidence="17 18">SAG 245.80</strain>
    </source>
</reference>
<evidence type="ECO:0000256" key="7">
    <source>
        <dbReference type="ARBA" id="ARBA00022848"/>
    </source>
</evidence>
<evidence type="ECO:0000256" key="4">
    <source>
        <dbReference type="ARBA" id="ARBA00022723"/>
    </source>
</evidence>
<comment type="similarity">
    <text evidence="2">Belongs to the peptidase M1 family.</text>
</comment>
<dbReference type="GO" id="GO:0070006">
    <property type="term" value="F:metalloaminopeptidase activity"/>
    <property type="evidence" value="ECO:0007669"/>
    <property type="project" value="TreeGrafter"/>
</dbReference>
<evidence type="ECO:0000256" key="13">
    <source>
        <dbReference type="SAM" id="MobiDB-lite"/>
    </source>
</evidence>
<feature type="region of interest" description="Disordered" evidence="13">
    <location>
        <begin position="1"/>
        <end position="45"/>
    </location>
</feature>
<evidence type="ECO:0000256" key="12">
    <source>
        <dbReference type="PIRSR" id="PIRSR634016-4"/>
    </source>
</evidence>
<dbReference type="Pfam" id="PF01433">
    <property type="entry name" value="Peptidase_M1"/>
    <property type="match status" value="1"/>
</dbReference>
<dbReference type="Pfam" id="PF11838">
    <property type="entry name" value="ERAP1_C"/>
    <property type="match status" value="1"/>
</dbReference>
<evidence type="ECO:0000256" key="2">
    <source>
        <dbReference type="ARBA" id="ARBA00010136"/>
    </source>
</evidence>
<dbReference type="InterPro" id="IPR034016">
    <property type="entry name" value="M1_APN-typ"/>
</dbReference>
<organism evidence="17 18">
    <name type="scientific">Elliptochloris bilobata</name>
    <dbReference type="NCBI Taxonomy" id="381761"/>
    <lineage>
        <taxon>Eukaryota</taxon>
        <taxon>Viridiplantae</taxon>
        <taxon>Chlorophyta</taxon>
        <taxon>core chlorophytes</taxon>
        <taxon>Trebouxiophyceae</taxon>
        <taxon>Trebouxiophyceae incertae sedis</taxon>
        <taxon>Elliptochloris clade</taxon>
        <taxon>Elliptochloris</taxon>
    </lineage>
</organism>
<dbReference type="Pfam" id="PF17900">
    <property type="entry name" value="Peptidase_M1_N"/>
    <property type="match status" value="1"/>
</dbReference>
<dbReference type="GO" id="GO:0005737">
    <property type="term" value="C:cytoplasm"/>
    <property type="evidence" value="ECO:0007669"/>
    <property type="project" value="TreeGrafter"/>
</dbReference>
<dbReference type="SUPFAM" id="SSF55486">
    <property type="entry name" value="Metalloproteases ('zincins'), catalytic domain"/>
    <property type="match status" value="1"/>
</dbReference>
<dbReference type="CDD" id="cd09601">
    <property type="entry name" value="M1_APN-Q_like"/>
    <property type="match status" value="1"/>
</dbReference>
<dbReference type="InterPro" id="IPR027268">
    <property type="entry name" value="Peptidase_M4/M1_CTD_sf"/>
</dbReference>
<evidence type="ECO:0000256" key="6">
    <source>
        <dbReference type="ARBA" id="ARBA00022833"/>
    </source>
</evidence>
<dbReference type="InterPro" id="IPR042097">
    <property type="entry name" value="Aminopeptidase_N-like_N_sf"/>
</dbReference>
<proteinExistence type="inferred from homology"/>
<evidence type="ECO:0000256" key="3">
    <source>
        <dbReference type="ARBA" id="ARBA00022670"/>
    </source>
</evidence>
<dbReference type="GO" id="GO:0042277">
    <property type="term" value="F:peptide binding"/>
    <property type="evidence" value="ECO:0007669"/>
    <property type="project" value="TreeGrafter"/>
</dbReference>
<feature type="binding site" evidence="11">
    <location>
        <position position="386"/>
    </location>
    <ligand>
        <name>Zn(2+)</name>
        <dbReference type="ChEBI" id="CHEBI:29105"/>
        <note>catalytic</note>
    </ligand>
</feature>
<comment type="caution">
    <text evidence="17">The sequence shown here is derived from an EMBL/GenBank/DDBJ whole genome shotgun (WGS) entry which is preliminary data.</text>
</comment>
<keyword evidence="8" id="KW-0482">Metalloprotease</keyword>
<dbReference type="GO" id="GO:0043171">
    <property type="term" value="P:peptide catabolic process"/>
    <property type="evidence" value="ECO:0007669"/>
    <property type="project" value="TreeGrafter"/>
</dbReference>
<feature type="active site" description="Proton acceptor" evidence="10">
    <location>
        <position position="387"/>
    </location>
</feature>
<evidence type="ECO:0000259" key="16">
    <source>
        <dbReference type="Pfam" id="PF17900"/>
    </source>
</evidence>
<evidence type="ECO:0000259" key="15">
    <source>
        <dbReference type="Pfam" id="PF11838"/>
    </source>
</evidence>
<dbReference type="Gene3D" id="2.60.40.1910">
    <property type="match status" value="1"/>
</dbReference>
<keyword evidence="4 11" id="KW-0479">Metal-binding</keyword>
<evidence type="ECO:0000256" key="9">
    <source>
        <dbReference type="ARBA" id="ARBA00029840"/>
    </source>
</evidence>
<evidence type="ECO:0000256" key="1">
    <source>
        <dbReference type="ARBA" id="ARBA00004174"/>
    </source>
</evidence>
<dbReference type="Gene3D" id="1.25.50.20">
    <property type="match status" value="1"/>
</dbReference>
<dbReference type="Gene3D" id="2.60.40.1730">
    <property type="entry name" value="tricorn interacting facor f3 domain"/>
    <property type="match status" value="1"/>
</dbReference>
<dbReference type="InterPro" id="IPR001930">
    <property type="entry name" value="Peptidase_M1"/>
</dbReference>
<dbReference type="PRINTS" id="PR00756">
    <property type="entry name" value="ALADIPTASE"/>
</dbReference>
<feature type="domain" description="Aminopeptidase N-like N-terminal" evidence="16">
    <location>
        <begin position="93"/>
        <end position="275"/>
    </location>
</feature>
<dbReference type="GO" id="GO:0006508">
    <property type="term" value="P:proteolysis"/>
    <property type="evidence" value="ECO:0007669"/>
    <property type="project" value="UniProtKB-KW"/>
</dbReference>
<feature type="binding site" evidence="11">
    <location>
        <position position="409"/>
    </location>
    <ligand>
        <name>Zn(2+)</name>
        <dbReference type="ChEBI" id="CHEBI:29105"/>
        <note>catalytic</note>
    </ligand>
</feature>
<dbReference type="InterPro" id="IPR045357">
    <property type="entry name" value="Aminopeptidase_N-like_N"/>
</dbReference>
<evidence type="ECO:0000259" key="14">
    <source>
        <dbReference type="Pfam" id="PF01433"/>
    </source>
</evidence>
<dbReference type="EMBL" id="JALJOU010000053">
    <property type="protein sequence ID" value="KAK9828032.1"/>
    <property type="molecule type" value="Genomic_DNA"/>
</dbReference>
<keyword evidence="6 11" id="KW-0862">Zinc</keyword>
<keyword evidence="7" id="KW-0256">Endoplasmic reticulum</keyword>
<keyword evidence="18" id="KW-1185">Reference proteome</keyword>
<dbReference type="InterPro" id="IPR050344">
    <property type="entry name" value="Peptidase_M1_aminopeptidases"/>
</dbReference>
<feature type="domain" description="Peptidase M1 membrane alanine aminopeptidase" evidence="14">
    <location>
        <begin position="316"/>
        <end position="492"/>
    </location>
</feature>
<dbReference type="Gene3D" id="1.10.390.10">
    <property type="entry name" value="Neutral Protease Domain 2"/>
    <property type="match status" value="1"/>
</dbReference>
<protein>
    <recommendedName>
        <fullName evidence="9">Alpha-aminoacylpeptide hydrolase</fullName>
    </recommendedName>
</protein>
<gene>
    <name evidence="17" type="ORF">WJX81_003329</name>
</gene>
<evidence type="ECO:0000313" key="18">
    <source>
        <dbReference type="Proteomes" id="UP001445335"/>
    </source>
</evidence>
<keyword evidence="7" id="KW-0492">Microsome</keyword>